<comment type="caution">
    <text evidence="2">The sequence shown here is derived from an EMBL/GenBank/DDBJ whole genome shotgun (WGS) entry which is preliminary data.</text>
</comment>
<protein>
    <recommendedName>
        <fullName evidence="1">UPF0311 protein KQ910_08945</fullName>
    </recommendedName>
</protein>
<dbReference type="PANTHER" id="PTHR37315:SF1">
    <property type="entry name" value="UPF0311 PROTEIN BLR7842"/>
    <property type="match status" value="1"/>
</dbReference>
<dbReference type="Proteomes" id="UP000727907">
    <property type="component" value="Unassembled WGS sequence"/>
</dbReference>
<keyword evidence="3" id="KW-1185">Reference proteome</keyword>
<evidence type="ECO:0000313" key="3">
    <source>
        <dbReference type="Proteomes" id="UP000727907"/>
    </source>
</evidence>
<dbReference type="EMBL" id="JAHOPB010000001">
    <property type="protein sequence ID" value="MBU8873889.1"/>
    <property type="molecule type" value="Genomic_DNA"/>
</dbReference>
<dbReference type="HAMAP" id="MF_00775">
    <property type="entry name" value="UPF0311"/>
    <property type="match status" value="1"/>
</dbReference>
<evidence type="ECO:0000313" key="2">
    <source>
        <dbReference type="EMBL" id="MBU8873889.1"/>
    </source>
</evidence>
<evidence type="ECO:0000256" key="1">
    <source>
        <dbReference type="HAMAP-Rule" id="MF_00775"/>
    </source>
</evidence>
<reference evidence="2 3" key="1">
    <citation type="submission" date="2021-06" db="EMBL/GenBank/DDBJ databases">
        <authorList>
            <person name="Lee D.H."/>
        </authorList>
    </citation>
    <scope>NUCLEOTIDE SEQUENCE [LARGE SCALE GENOMIC DNA]</scope>
    <source>
        <strain evidence="2 3">MMS21-HV4-11</strain>
    </source>
</reference>
<proteinExistence type="inferred from homology"/>
<dbReference type="RefSeq" id="WP_216958466.1">
    <property type="nucleotide sequence ID" value="NZ_JAHOPB010000001.1"/>
</dbReference>
<dbReference type="Pfam" id="PF11578">
    <property type="entry name" value="DUF3237"/>
    <property type="match status" value="1"/>
</dbReference>
<dbReference type="PANTHER" id="PTHR37315">
    <property type="entry name" value="UPF0311 PROTEIN BLR7842"/>
    <property type="match status" value="1"/>
</dbReference>
<accession>A0ABS6IJ17</accession>
<comment type="similarity">
    <text evidence="1">Belongs to the UPF0311 family.</text>
</comment>
<organism evidence="2 3">
    <name type="scientific">Reyranella humidisoli</name>
    <dbReference type="NCBI Taxonomy" id="2849149"/>
    <lineage>
        <taxon>Bacteria</taxon>
        <taxon>Pseudomonadati</taxon>
        <taxon>Pseudomonadota</taxon>
        <taxon>Alphaproteobacteria</taxon>
        <taxon>Hyphomicrobiales</taxon>
        <taxon>Reyranellaceae</taxon>
        <taxon>Reyranella</taxon>
    </lineage>
</organism>
<name>A0ABS6IJ17_9HYPH</name>
<dbReference type="InterPro" id="IPR020915">
    <property type="entry name" value="UPF0311"/>
</dbReference>
<gene>
    <name evidence="2" type="ORF">KQ910_08945</name>
</gene>
<sequence>MDVDTFIQTAPSLRFAFSIKAKVGPIQDLGQTARGHRRIIDILGGEVRGPRLEGEILPGGADWQIVRPDGTIEVVARYTIRSAAGAMIFVQNDGLRVASPEVLERMTRGEAMPPGSYHFRTAPRFETSEPTLKWLERATFVGVATRAPDRVAIGFHEVL</sequence>